<sequence>MKFLAMTLCIIVLAFALVSAVPATNDESIVGSFGAGADDAVNPQDPQQIFLHFKKKWLLKKLLHFG</sequence>
<evidence type="ECO:0000256" key="1">
    <source>
        <dbReference type="SAM" id="SignalP"/>
    </source>
</evidence>
<dbReference type="Proteomes" id="UP001562425">
    <property type="component" value="Unassembled WGS sequence"/>
</dbReference>
<evidence type="ECO:0000313" key="3">
    <source>
        <dbReference type="Proteomes" id="UP001562425"/>
    </source>
</evidence>
<feature type="signal peptide" evidence="1">
    <location>
        <begin position="1"/>
        <end position="20"/>
    </location>
</feature>
<reference evidence="2 3" key="1">
    <citation type="submission" date="2024-05" db="EMBL/GenBank/DDBJ databases">
        <title>Culex pipiens pipiens assembly and annotation.</title>
        <authorList>
            <person name="Alout H."/>
            <person name="Durand T."/>
        </authorList>
    </citation>
    <scope>NUCLEOTIDE SEQUENCE [LARGE SCALE GENOMIC DNA]</scope>
    <source>
        <strain evidence="2">HA-2024</strain>
        <tissue evidence="2">Whole body</tissue>
    </source>
</reference>
<proteinExistence type="predicted"/>
<protein>
    <submittedName>
        <fullName evidence="2">Uncharacterized protein</fullName>
    </submittedName>
</protein>
<comment type="caution">
    <text evidence="2">The sequence shown here is derived from an EMBL/GenBank/DDBJ whole genome shotgun (WGS) entry which is preliminary data.</text>
</comment>
<feature type="chain" id="PRO_5044861117" evidence="1">
    <location>
        <begin position="21"/>
        <end position="66"/>
    </location>
</feature>
<organism evidence="2 3">
    <name type="scientific">Culex pipiens pipiens</name>
    <name type="common">Northern house mosquito</name>
    <dbReference type="NCBI Taxonomy" id="38569"/>
    <lineage>
        <taxon>Eukaryota</taxon>
        <taxon>Metazoa</taxon>
        <taxon>Ecdysozoa</taxon>
        <taxon>Arthropoda</taxon>
        <taxon>Hexapoda</taxon>
        <taxon>Insecta</taxon>
        <taxon>Pterygota</taxon>
        <taxon>Neoptera</taxon>
        <taxon>Endopterygota</taxon>
        <taxon>Diptera</taxon>
        <taxon>Nematocera</taxon>
        <taxon>Culicoidea</taxon>
        <taxon>Culicidae</taxon>
        <taxon>Culicinae</taxon>
        <taxon>Culicini</taxon>
        <taxon>Culex</taxon>
        <taxon>Culex</taxon>
    </lineage>
</organism>
<accession>A0ABD1DTK5</accession>
<dbReference type="AlphaFoldDB" id="A0ABD1DTK5"/>
<evidence type="ECO:0000313" key="2">
    <source>
        <dbReference type="EMBL" id="KAL1402799.1"/>
    </source>
</evidence>
<keyword evidence="1" id="KW-0732">Signal</keyword>
<dbReference type="EMBL" id="JBEHCU010002484">
    <property type="protein sequence ID" value="KAL1402799.1"/>
    <property type="molecule type" value="Genomic_DNA"/>
</dbReference>
<keyword evidence="3" id="KW-1185">Reference proteome</keyword>
<gene>
    <name evidence="2" type="ORF">pipiens_005913</name>
</gene>
<name>A0ABD1DTK5_CULPP</name>